<dbReference type="EMBL" id="PFOD01000010">
    <property type="protein sequence ID" value="PIZ66423.1"/>
    <property type="molecule type" value="Genomic_DNA"/>
</dbReference>
<accession>A0A2M7U5X1</accession>
<evidence type="ECO:0000313" key="2">
    <source>
        <dbReference type="Proteomes" id="UP000230027"/>
    </source>
</evidence>
<protein>
    <recommendedName>
        <fullName evidence="3">Ribbon-helix-helix protein CopG domain-containing protein</fullName>
    </recommendedName>
</protein>
<sequence>MNILYISVSSDQKTHSAILPVLKSQFGTVTDLSFNDSTKNKPDHLAQTMKEIKKADGIVAEVSQTNFDLGRLLTITLLQHKPMLILEPKGSTQSLELGESRLVNTKNYELDNLKKLEKNFQDFAQVIEKQRLSYRFNLMLSRDINTFLMDKAQEMSISKADYIRTLIEREMS</sequence>
<evidence type="ECO:0000313" key="1">
    <source>
        <dbReference type="EMBL" id="PIZ66423.1"/>
    </source>
</evidence>
<reference evidence="2" key="1">
    <citation type="submission" date="2017-09" db="EMBL/GenBank/DDBJ databases">
        <title>Depth-based differentiation of microbial function through sediment-hosted aquifers and enrichment of novel symbionts in the deep terrestrial subsurface.</title>
        <authorList>
            <person name="Probst A.J."/>
            <person name="Ladd B."/>
            <person name="Jarett J.K."/>
            <person name="Geller-Mcgrath D.E."/>
            <person name="Sieber C.M.K."/>
            <person name="Emerson J.B."/>
            <person name="Anantharaman K."/>
            <person name="Thomas B.C."/>
            <person name="Malmstrom R."/>
            <person name="Stieglmeier M."/>
            <person name="Klingl A."/>
            <person name="Woyke T."/>
            <person name="Ryan C.M."/>
            <person name="Banfield J.F."/>
        </authorList>
    </citation>
    <scope>NUCLEOTIDE SEQUENCE [LARGE SCALE GENOMIC DNA]</scope>
</reference>
<proteinExistence type="predicted"/>
<dbReference type="Proteomes" id="UP000230027">
    <property type="component" value="Unassembled WGS sequence"/>
</dbReference>
<comment type="caution">
    <text evidence="1">The sequence shown here is derived from an EMBL/GenBank/DDBJ whole genome shotgun (WGS) entry which is preliminary data.</text>
</comment>
<dbReference type="AlphaFoldDB" id="A0A2M7U5X1"/>
<name>A0A2M7U5X1_9BACT</name>
<evidence type="ECO:0008006" key="3">
    <source>
        <dbReference type="Google" id="ProtNLM"/>
    </source>
</evidence>
<gene>
    <name evidence="1" type="ORF">COY14_00345</name>
</gene>
<organism evidence="1 2">
    <name type="scientific">Candidatus Roizmanbacteria bacterium CG_4_10_14_0_2_um_filter_36_9</name>
    <dbReference type="NCBI Taxonomy" id="1974823"/>
    <lineage>
        <taxon>Bacteria</taxon>
        <taxon>Candidatus Roizmaniibacteriota</taxon>
    </lineage>
</organism>
<dbReference type="Gene3D" id="3.40.50.450">
    <property type="match status" value="1"/>
</dbReference>